<evidence type="ECO:0000313" key="4">
    <source>
        <dbReference type="Proteomes" id="UP000320231"/>
    </source>
</evidence>
<feature type="transmembrane region" description="Helical" evidence="1">
    <location>
        <begin position="20"/>
        <end position="47"/>
    </location>
</feature>
<protein>
    <recommendedName>
        <fullName evidence="2">DUF2062 domain-containing protein</fullName>
    </recommendedName>
</protein>
<accession>A0A455U6P0</accession>
<dbReference type="Proteomes" id="UP000320231">
    <property type="component" value="Chromosome"/>
</dbReference>
<feature type="domain" description="DUF2062" evidence="2">
    <location>
        <begin position="6"/>
        <end position="56"/>
    </location>
</feature>
<proteinExistence type="predicted"/>
<gene>
    <name evidence="3" type="ORF">HSBAA_25030</name>
</gene>
<dbReference type="Pfam" id="PF09835">
    <property type="entry name" value="DUF2062"/>
    <property type="match status" value="1"/>
</dbReference>
<evidence type="ECO:0000313" key="3">
    <source>
        <dbReference type="EMBL" id="BBI61197.1"/>
    </source>
</evidence>
<dbReference type="EMBL" id="AP019514">
    <property type="protein sequence ID" value="BBI61197.1"/>
    <property type="molecule type" value="Genomic_DNA"/>
</dbReference>
<evidence type="ECO:0000259" key="2">
    <source>
        <dbReference type="Pfam" id="PF09835"/>
    </source>
</evidence>
<reference evidence="3 4" key="1">
    <citation type="journal article" date="2019" name="Microbiol. Resour. Announc.">
        <title>Complete Genome Sequence of Halomonas sulfidaeris Strain Esulfide1 Isolated from a Metal Sulfide Rock at a Depth of 2,200 Meters, Obtained Using Nanopore Sequencing.</title>
        <authorList>
            <person name="Saito M."/>
            <person name="Nishigata A."/>
            <person name="Galipon J."/>
            <person name="Arakawa K."/>
        </authorList>
    </citation>
    <scope>NUCLEOTIDE SEQUENCE [LARGE SCALE GENOMIC DNA]</scope>
    <source>
        <strain evidence="3 4">ATCC BAA-803</strain>
    </source>
</reference>
<evidence type="ECO:0000256" key="1">
    <source>
        <dbReference type="SAM" id="Phobius"/>
    </source>
</evidence>
<keyword evidence="1" id="KW-0812">Transmembrane</keyword>
<sequence>MREAPSRISTRWLAEQMHDIMPPLIIGSLVTGIIVAIVANIGVRLIWRWHVSHHWKRRRQKRRQRRAQIEAELDN</sequence>
<dbReference type="AlphaFoldDB" id="A0A455U6P0"/>
<dbReference type="KEGG" id="hsr:HSBAA_25030"/>
<dbReference type="InterPro" id="IPR018639">
    <property type="entry name" value="DUF2062"/>
</dbReference>
<keyword evidence="1" id="KW-1133">Transmembrane helix</keyword>
<organism evidence="3 4">
    <name type="scientific">Vreelandella sulfidaeris</name>
    <dbReference type="NCBI Taxonomy" id="115553"/>
    <lineage>
        <taxon>Bacteria</taxon>
        <taxon>Pseudomonadati</taxon>
        <taxon>Pseudomonadota</taxon>
        <taxon>Gammaproteobacteria</taxon>
        <taxon>Oceanospirillales</taxon>
        <taxon>Halomonadaceae</taxon>
        <taxon>Vreelandella</taxon>
    </lineage>
</organism>
<keyword evidence="1" id="KW-0472">Membrane</keyword>
<name>A0A455U6P0_9GAMM</name>